<protein>
    <recommendedName>
        <fullName evidence="3">Interferon-related developmental regulator N-terminal domain-containing protein</fullName>
    </recommendedName>
</protein>
<dbReference type="InterPro" id="IPR016024">
    <property type="entry name" value="ARM-type_fold"/>
</dbReference>
<keyword evidence="5" id="KW-1185">Reference proteome</keyword>
<reference evidence="4 5" key="1">
    <citation type="submission" date="2024-04" db="EMBL/GenBank/DDBJ databases">
        <authorList>
            <person name="Fracassetti M."/>
        </authorList>
    </citation>
    <scope>NUCLEOTIDE SEQUENCE [LARGE SCALE GENOMIC DNA]</scope>
</reference>
<sequence>MKSAPRRNTLAGYLDQLADSEKHKARAREAALEGMVQELARMLKRDEEFLDSNRMSLVDQCLRVVKKGRSAAELLMAARAIGLVAMILDDMDAAHEIYRDSAPKLFDAVKSSSSKLTMPAQVLECFAVLTFFGGYLSEHRLESMAMIWACFFHDSSDDGQGKKKEHSPELVAAAVSSWCFILSSDHCGISRAHWLTAIPCFYHLLGHDNESVVLAAAEALALVFEIDSLMSVPNSAAVDDNGTHGSSSSSSSSSYHLSKHDIAKKLNERERMLAMEATDDDEEGKEQQENIAASRLALVARFFEEGSSCKSLEATRKEGVMLTTWSERSQMAFLEGFLGRETLAEHIKVNKQLQSMFKSKMATKKKKLVGEKPTVMAYDVEREEVKSRLLYKPELKWKPDEDGSLYTEGSKQRLIQKKLTQSPASWLSKARTQHMKKLRQVAATDRSKNVMDPDYD</sequence>
<feature type="compositionally biased region" description="Basic and acidic residues" evidence="2">
    <location>
        <begin position="445"/>
        <end position="456"/>
    </location>
</feature>
<evidence type="ECO:0000256" key="1">
    <source>
        <dbReference type="ARBA" id="ARBA00008828"/>
    </source>
</evidence>
<dbReference type="PANTHER" id="PTHR12354:SF13">
    <property type="entry name" value="DEVELOPMENTAL REGULATOR FAMILY PROTEIN _ IFRD FAMILY PROTEIN, PUTATIVE-RELATED"/>
    <property type="match status" value="1"/>
</dbReference>
<dbReference type="InterPro" id="IPR007701">
    <property type="entry name" value="Interferon-rel_develop_reg_N"/>
</dbReference>
<gene>
    <name evidence="4" type="ORF">LTRI10_LOCUS4740</name>
</gene>
<proteinExistence type="inferred from homology"/>
<organism evidence="4 5">
    <name type="scientific">Linum trigynum</name>
    <dbReference type="NCBI Taxonomy" id="586398"/>
    <lineage>
        <taxon>Eukaryota</taxon>
        <taxon>Viridiplantae</taxon>
        <taxon>Streptophyta</taxon>
        <taxon>Embryophyta</taxon>
        <taxon>Tracheophyta</taxon>
        <taxon>Spermatophyta</taxon>
        <taxon>Magnoliopsida</taxon>
        <taxon>eudicotyledons</taxon>
        <taxon>Gunneridae</taxon>
        <taxon>Pentapetalae</taxon>
        <taxon>rosids</taxon>
        <taxon>fabids</taxon>
        <taxon>Malpighiales</taxon>
        <taxon>Linaceae</taxon>
        <taxon>Linum</taxon>
    </lineage>
</organism>
<evidence type="ECO:0000313" key="4">
    <source>
        <dbReference type="EMBL" id="CAL1357082.1"/>
    </source>
</evidence>
<evidence type="ECO:0000313" key="5">
    <source>
        <dbReference type="Proteomes" id="UP001497516"/>
    </source>
</evidence>
<dbReference type="InterPro" id="IPR039777">
    <property type="entry name" value="IFRD"/>
</dbReference>
<dbReference type="Proteomes" id="UP001497516">
    <property type="component" value="Chromosome 1"/>
</dbReference>
<evidence type="ECO:0000256" key="2">
    <source>
        <dbReference type="SAM" id="MobiDB-lite"/>
    </source>
</evidence>
<dbReference type="Pfam" id="PF05004">
    <property type="entry name" value="IFRD"/>
    <property type="match status" value="1"/>
</dbReference>
<accession>A0AAV2CKW5</accession>
<name>A0AAV2CKW5_9ROSI</name>
<dbReference type="SUPFAM" id="SSF48371">
    <property type="entry name" value="ARM repeat"/>
    <property type="match status" value="1"/>
</dbReference>
<feature type="domain" description="Interferon-related developmental regulator N-terminal" evidence="3">
    <location>
        <begin position="8"/>
        <end position="267"/>
    </location>
</feature>
<dbReference type="EMBL" id="OZ034813">
    <property type="protein sequence ID" value="CAL1357082.1"/>
    <property type="molecule type" value="Genomic_DNA"/>
</dbReference>
<feature type="region of interest" description="Disordered" evidence="2">
    <location>
        <begin position="437"/>
        <end position="456"/>
    </location>
</feature>
<comment type="similarity">
    <text evidence="1">Belongs to the IFRD family.</text>
</comment>
<dbReference type="AlphaFoldDB" id="A0AAV2CKW5"/>
<dbReference type="PANTHER" id="PTHR12354">
    <property type="entry name" value="INTERFERON-RELATED DEVELOPMENTAL REGULATOR"/>
    <property type="match status" value="1"/>
</dbReference>
<evidence type="ECO:0000259" key="3">
    <source>
        <dbReference type="Pfam" id="PF05004"/>
    </source>
</evidence>